<sequence>MPLSAPRASGRLTWLRSGLCSVEVMSSTTPLGRKSRSPQWKILALHAAAPAENGFAPRGPSQACQDSSTGTLEAAPIRWAA</sequence>
<name>A0A3D8RUX2_9HELO</name>
<feature type="compositionally biased region" description="Polar residues" evidence="1">
    <location>
        <begin position="62"/>
        <end position="71"/>
    </location>
</feature>
<organism evidence="2 3">
    <name type="scientific">Coleophoma cylindrospora</name>
    <dbReference type="NCBI Taxonomy" id="1849047"/>
    <lineage>
        <taxon>Eukaryota</taxon>
        <taxon>Fungi</taxon>
        <taxon>Dikarya</taxon>
        <taxon>Ascomycota</taxon>
        <taxon>Pezizomycotina</taxon>
        <taxon>Leotiomycetes</taxon>
        <taxon>Helotiales</taxon>
        <taxon>Dermateaceae</taxon>
        <taxon>Coleophoma</taxon>
    </lineage>
</organism>
<evidence type="ECO:0000313" key="3">
    <source>
        <dbReference type="Proteomes" id="UP000256645"/>
    </source>
</evidence>
<evidence type="ECO:0000313" key="2">
    <source>
        <dbReference type="EMBL" id="RDW77778.1"/>
    </source>
</evidence>
<keyword evidence="3" id="KW-1185">Reference proteome</keyword>
<protein>
    <submittedName>
        <fullName evidence="2">Uncharacterized protein</fullName>
    </submittedName>
</protein>
<feature type="region of interest" description="Disordered" evidence="1">
    <location>
        <begin position="54"/>
        <end position="75"/>
    </location>
</feature>
<gene>
    <name evidence="2" type="ORF">BP6252_05831</name>
</gene>
<comment type="caution">
    <text evidence="2">The sequence shown here is derived from an EMBL/GenBank/DDBJ whole genome shotgun (WGS) entry which is preliminary data.</text>
</comment>
<dbReference type="Proteomes" id="UP000256645">
    <property type="component" value="Unassembled WGS sequence"/>
</dbReference>
<reference evidence="2 3" key="1">
    <citation type="journal article" date="2018" name="IMA Fungus">
        <title>IMA Genome-F 9: Draft genome sequence of Annulohypoxylon stygium, Aspergillus mulundensis, Berkeleyomyces basicola (syn. Thielaviopsis basicola), Ceratocystis smalleyi, two Cercospora beticola strains, Coleophoma cylindrospora, Fusarium fracticaudum, Phialophora cf. hyalina, and Morchella septimelata.</title>
        <authorList>
            <person name="Wingfield B.D."/>
            <person name="Bills G.F."/>
            <person name="Dong Y."/>
            <person name="Huang W."/>
            <person name="Nel W.J."/>
            <person name="Swalarsk-Parry B.S."/>
            <person name="Vaghefi N."/>
            <person name="Wilken P.M."/>
            <person name="An Z."/>
            <person name="de Beer Z.W."/>
            <person name="De Vos L."/>
            <person name="Chen L."/>
            <person name="Duong T.A."/>
            <person name="Gao Y."/>
            <person name="Hammerbacher A."/>
            <person name="Kikkert J.R."/>
            <person name="Li Y."/>
            <person name="Li H."/>
            <person name="Li K."/>
            <person name="Li Q."/>
            <person name="Liu X."/>
            <person name="Ma X."/>
            <person name="Naidoo K."/>
            <person name="Pethybridge S.J."/>
            <person name="Sun J."/>
            <person name="Steenkamp E.T."/>
            <person name="van der Nest M.A."/>
            <person name="van Wyk S."/>
            <person name="Wingfield M.J."/>
            <person name="Xiong C."/>
            <person name="Yue Q."/>
            <person name="Zhang X."/>
        </authorList>
    </citation>
    <scope>NUCLEOTIDE SEQUENCE [LARGE SCALE GENOMIC DNA]</scope>
    <source>
        <strain evidence="2 3">BP6252</strain>
    </source>
</reference>
<evidence type="ECO:0000256" key="1">
    <source>
        <dbReference type="SAM" id="MobiDB-lite"/>
    </source>
</evidence>
<proteinExistence type="predicted"/>
<accession>A0A3D8RUX2</accession>
<dbReference type="EMBL" id="PDLM01000005">
    <property type="protein sequence ID" value="RDW77778.1"/>
    <property type="molecule type" value="Genomic_DNA"/>
</dbReference>
<dbReference type="AlphaFoldDB" id="A0A3D8RUX2"/>